<accession>A0A061R557</accession>
<protein>
    <submittedName>
        <fullName evidence="2">Uncharacterized protein</fullName>
    </submittedName>
</protein>
<gene>
    <name evidence="2" type="ORF">TSPGSL018_15158</name>
</gene>
<reference evidence="2" key="1">
    <citation type="submission" date="2014-05" db="EMBL/GenBank/DDBJ databases">
        <title>The transcriptome of the halophilic microalga Tetraselmis sp. GSL018 isolated from the Great Salt Lake, Utah.</title>
        <authorList>
            <person name="Jinkerson R.E."/>
            <person name="D'Adamo S."/>
            <person name="Posewitz M.C."/>
        </authorList>
    </citation>
    <scope>NUCLEOTIDE SEQUENCE</scope>
    <source>
        <strain evidence="2">GSL018</strain>
    </source>
</reference>
<dbReference type="AlphaFoldDB" id="A0A061R557"/>
<feature type="transmembrane region" description="Helical" evidence="1">
    <location>
        <begin position="22"/>
        <end position="39"/>
    </location>
</feature>
<sequence length="67" mass="7436">MLSCTPYKERRVPIQSSFPCSGISWSLFILTALPSISYLRRTRRGGSNTGGANQVQAHVEQVRLGRV</sequence>
<keyword evidence="1" id="KW-1133">Transmembrane helix</keyword>
<dbReference type="EMBL" id="GBEZ01020874">
    <property type="protein sequence ID" value="JAC65830.1"/>
    <property type="molecule type" value="Transcribed_RNA"/>
</dbReference>
<feature type="non-terminal residue" evidence="2">
    <location>
        <position position="67"/>
    </location>
</feature>
<evidence type="ECO:0000256" key="1">
    <source>
        <dbReference type="SAM" id="Phobius"/>
    </source>
</evidence>
<organism evidence="2">
    <name type="scientific">Tetraselmis sp. GSL018</name>
    <dbReference type="NCBI Taxonomy" id="582737"/>
    <lineage>
        <taxon>Eukaryota</taxon>
        <taxon>Viridiplantae</taxon>
        <taxon>Chlorophyta</taxon>
        <taxon>core chlorophytes</taxon>
        <taxon>Chlorodendrophyceae</taxon>
        <taxon>Chlorodendrales</taxon>
        <taxon>Chlorodendraceae</taxon>
        <taxon>Tetraselmis</taxon>
    </lineage>
</organism>
<keyword evidence="1" id="KW-0472">Membrane</keyword>
<name>A0A061R557_9CHLO</name>
<proteinExistence type="predicted"/>
<evidence type="ECO:0000313" key="2">
    <source>
        <dbReference type="EMBL" id="JAC65830.1"/>
    </source>
</evidence>
<keyword evidence="1" id="KW-0812">Transmembrane</keyword>